<feature type="region of interest" description="Disordered" evidence="1">
    <location>
        <begin position="185"/>
        <end position="221"/>
    </location>
</feature>
<dbReference type="Proteomes" id="UP001341840">
    <property type="component" value="Unassembled WGS sequence"/>
</dbReference>
<accession>A0ABU6SBD0</accession>
<comment type="caution">
    <text evidence="2">The sequence shown here is derived from an EMBL/GenBank/DDBJ whole genome shotgun (WGS) entry which is preliminary data.</text>
</comment>
<feature type="compositionally biased region" description="Basic residues" evidence="1">
    <location>
        <begin position="186"/>
        <end position="198"/>
    </location>
</feature>
<dbReference type="EMBL" id="JASCZI010060532">
    <property type="protein sequence ID" value="MED6133526.1"/>
    <property type="molecule type" value="Genomic_DNA"/>
</dbReference>
<sequence length="221" mass="25612">MEERAARLFEDWHTLQEVKTSRSFKMILIFDTEEEMQEALQSAFLLNHFERDKFNITVKETWRETTKVTRKSEGKPILVDPVVINSDNVDDQAHNLQCEDEDDGNDPFKDPLGSSLSTKCILDDRDSEQVIRETQHGINLADNDEASSGPSCPLGFEVIIQKEVADSLIQEKGCSQLEQEVDMDLRHKRSIKKDKRRDKQTVEISKSMGTQRKRRERNCKR</sequence>
<protein>
    <submittedName>
        <fullName evidence="2">Uncharacterized protein</fullName>
    </submittedName>
</protein>
<organism evidence="2 3">
    <name type="scientific">Stylosanthes scabra</name>
    <dbReference type="NCBI Taxonomy" id="79078"/>
    <lineage>
        <taxon>Eukaryota</taxon>
        <taxon>Viridiplantae</taxon>
        <taxon>Streptophyta</taxon>
        <taxon>Embryophyta</taxon>
        <taxon>Tracheophyta</taxon>
        <taxon>Spermatophyta</taxon>
        <taxon>Magnoliopsida</taxon>
        <taxon>eudicotyledons</taxon>
        <taxon>Gunneridae</taxon>
        <taxon>Pentapetalae</taxon>
        <taxon>rosids</taxon>
        <taxon>fabids</taxon>
        <taxon>Fabales</taxon>
        <taxon>Fabaceae</taxon>
        <taxon>Papilionoideae</taxon>
        <taxon>50 kb inversion clade</taxon>
        <taxon>dalbergioids sensu lato</taxon>
        <taxon>Dalbergieae</taxon>
        <taxon>Pterocarpus clade</taxon>
        <taxon>Stylosanthes</taxon>
    </lineage>
</organism>
<evidence type="ECO:0000313" key="2">
    <source>
        <dbReference type="EMBL" id="MED6133526.1"/>
    </source>
</evidence>
<reference evidence="2 3" key="1">
    <citation type="journal article" date="2023" name="Plants (Basel)">
        <title>Bridging the Gap: Combining Genomics and Transcriptomics Approaches to Understand Stylosanthes scabra, an Orphan Legume from the Brazilian Caatinga.</title>
        <authorList>
            <person name="Ferreira-Neto J.R.C."/>
            <person name="da Silva M.D."/>
            <person name="Binneck E."/>
            <person name="de Melo N.F."/>
            <person name="da Silva R.H."/>
            <person name="de Melo A.L.T.M."/>
            <person name="Pandolfi V."/>
            <person name="Bustamante F.O."/>
            <person name="Brasileiro-Vidal A.C."/>
            <person name="Benko-Iseppon A.M."/>
        </authorList>
    </citation>
    <scope>NUCLEOTIDE SEQUENCE [LARGE SCALE GENOMIC DNA]</scope>
    <source>
        <tissue evidence="2">Leaves</tissue>
    </source>
</reference>
<gene>
    <name evidence="2" type="ORF">PIB30_029075</name>
</gene>
<keyword evidence="3" id="KW-1185">Reference proteome</keyword>
<evidence type="ECO:0000256" key="1">
    <source>
        <dbReference type="SAM" id="MobiDB-lite"/>
    </source>
</evidence>
<evidence type="ECO:0000313" key="3">
    <source>
        <dbReference type="Proteomes" id="UP001341840"/>
    </source>
</evidence>
<name>A0ABU6SBD0_9FABA</name>
<proteinExistence type="predicted"/>
<feature type="compositionally biased region" description="Basic residues" evidence="1">
    <location>
        <begin position="211"/>
        <end position="221"/>
    </location>
</feature>